<evidence type="ECO:0000259" key="7">
    <source>
        <dbReference type="PROSITE" id="PS51462"/>
    </source>
</evidence>
<evidence type="ECO:0000256" key="5">
    <source>
        <dbReference type="ARBA" id="ARBA00022842"/>
    </source>
</evidence>
<proteinExistence type="predicted"/>
<keyword evidence="9" id="KW-1185">Reference proteome</keyword>
<dbReference type="PROSITE" id="PS51462">
    <property type="entry name" value="NUDIX"/>
    <property type="match status" value="1"/>
</dbReference>
<sequence length="187" mass="20987">MRFAEFVSRFMLYTQSGVNTYSPMKLRQSAVLVPVVNIDDQAHLLLCKRPTYLKHHPGQICFPGGKVDPDDRSVVHTALRECHEELDIPVENVTILGQIEPIDTTTGFSISPIIATLNWPLSIKPNPGEVEATFLISLEEAMKPSNWSQIKVPVKHRTITVNGKMTEQGLLWGATAKIMHNLFERIS</sequence>
<name>A0A975DHG6_9GAMM</name>
<keyword evidence="6" id="KW-0464">Manganese</keyword>
<dbReference type="GO" id="GO:0010945">
    <property type="term" value="F:coenzyme A diphosphatase activity"/>
    <property type="evidence" value="ECO:0007669"/>
    <property type="project" value="InterPro"/>
</dbReference>
<accession>A0A975DHG6</accession>
<dbReference type="PANTHER" id="PTHR12992">
    <property type="entry name" value="NUDIX HYDROLASE"/>
    <property type="match status" value="1"/>
</dbReference>
<dbReference type="Proteomes" id="UP000664904">
    <property type="component" value="Chromosome"/>
</dbReference>
<dbReference type="PANTHER" id="PTHR12992:SF11">
    <property type="entry name" value="MITOCHONDRIAL COENZYME A DIPHOSPHATASE NUDT8"/>
    <property type="match status" value="1"/>
</dbReference>
<dbReference type="Gene3D" id="3.90.79.10">
    <property type="entry name" value="Nucleoside Triphosphate Pyrophosphohydrolase"/>
    <property type="match status" value="1"/>
</dbReference>
<comment type="cofactor">
    <cofactor evidence="2">
        <name>Mg(2+)</name>
        <dbReference type="ChEBI" id="CHEBI:18420"/>
    </cofactor>
</comment>
<keyword evidence="5" id="KW-0460">Magnesium</keyword>
<evidence type="ECO:0000256" key="2">
    <source>
        <dbReference type="ARBA" id="ARBA00001946"/>
    </source>
</evidence>
<dbReference type="CDD" id="cd03426">
    <property type="entry name" value="NUDIX_CoAse_Nudt7"/>
    <property type="match status" value="1"/>
</dbReference>
<keyword evidence="4" id="KW-0378">Hydrolase</keyword>
<evidence type="ECO:0000256" key="1">
    <source>
        <dbReference type="ARBA" id="ARBA00001936"/>
    </source>
</evidence>
<feature type="domain" description="Nudix hydrolase" evidence="7">
    <location>
        <begin position="26"/>
        <end position="157"/>
    </location>
</feature>
<dbReference type="AlphaFoldDB" id="A0A975DHG6"/>
<keyword evidence="3" id="KW-0479">Metal-binding</keyword>
<dbReference type="InterPro" id="IPR015797">
    <property type="entry name" value="NUDIX_hydrolase-like_dom_sf"/>
</dbReference>
<evidence type="ECO:0000256" key="3">
    <source>
        <dbReference type="ARBA" id="ARBA00022723"/>
    </source>
</evidence>
<evidence type="ECO:0000256" key="6">
    <source>
        <dbReference type="ARBA" id="ARBA00023211"/>
    </source>
</evidence>
<comment type="cofactor">
    <cofactor evidence="1">
        <name>Mn(2+)</name>
        <dbReference type="ChEBI" id="CHEBI:29035"/>
    </cofactor>
</comment>
<dbReference type="KEGG" id="pxi:J5O05_03195"/>
<dbReference type="NCBIfam" id="NF007980">
    <property type="entry name" value="PRK10707.1"/>
    <property type="match status" value="1"/>
</dbReference>
<dbReference type="RefSeq" id="WP_208843564.1">
    <property type="nucleotide sequence ID" value="NZ_CP072133.1"/>
</dbReference>
<dbReference type="SUPFAM" id="SSF55811">
    <property type="entry name" value="Nudix"/>
    <property type="match status" value="1"/>
</dbReference>
<dbReference type="EMBL" id="CP072133">
    <property type="protein sequence ID" value="QTH71941.1"/>
    <property type="molecule type" value="Genomic_DNA"/>
</dbReference>
<dbReference type="GO" id="GO:0046872">
    <property type="term" value="F:metal ion binding"/>
    <property type="evidence" value="ECO:0007669"/>
    <property type="project" value="UniProtKB-KW"/>
</dbReference>
<dbReference type="InterPro" id="IPR045121">
    <property type="entry name" value="CoAse"/>
</dbReference>
<dbReference type="Pfam" id="PF00293">
    <property type="entry name" value="NUDIX"/>
    <property type="match status" value="1"/>
</dbReference>
<evidence type="ECO:0000313" key="8">
    <source>
        <dbReference type="EMBL" id="QTH71941.1"/>
    </source>
</evidence>
<evidence type="ECO:0000313" key="9">
    <source>
        <dbReference type="Proteomes" id="UP000664904"/>
    </source>
</evidence>
<protein>
    <submittedName>
        <fullName evidence="8">CoA pyrophosphatase</fullName>
    </submittedName>
</protein>
<gene>
    <name evidence="8" type="ORF">J5O05_03195</name>
</gene>
<dbReference type="InterPro" id="IPR000086">
    <property type="entry name" value="NUDIX_hydrolase_dom"/>
</dbReference>
<evidence type="ECO:0000256" key="4">
    <source>
        <dbReference type="ARBA" id="ARBA00022801"/>
    </source>
</evidence>
<organism evidence="8 9">
    <name type="scientific">Pseudoalteromonas xiamenensis</name>
    <dbReference type="NCBI Taxonomy" id="882626"/>
    <lineage>
        <taxon>Bacteria</taxon>
        <taxon>Pseudomonadati</taxon>
        <taxon>Pseudomonadota</taxon>
        <taxon>Gammaproteobacteria</taxon>
        <taxon>Alteromonadales</taxon>
        <taxon>Pseudoalteromonadaceae</taxon>
        <taxon>Pseudoalteromonas</taxon>
    </lineage>
</organism>
<reference evidence="8" key="1">
    <citation type="submission" date="2021-03" db="EMBL/GenBank/DDBJ databases">
        <title>Complete Genome of Pseudoalteromonas xiamenensis STKMTI.2, a new potential marine bacterium producing anti-Vibrio compounds.</title>
        <authorList>
            <person name="Handayani D.P."/>
            <person name="Isnansetyo A."/>
            <person name="Istiqomah I."/>
            <person name="Jumina J."/>
        </authorList>
    </citation>
    <scope>NUCLEOTIDE SEQUENCE</scope>
    <source>
        <strain evidence="8">STKMTI.2</strain>
    </source>
</reference>